<keyword evidence="3" id="KW-1185">Reference proteome</keyword>
<dbReference type="EMBL" id="NFZW01000005">
    <property type="protein sequence ID" value="RFA38148.1"/>
    <property type="molecule type" value="Genomic_DNA"/>
</dbReference>
<evidence type="ECO:0000259" key="1">
    <source>
        <dbReference type="Pfam" id="PF18598"/>
    </source>
</evidence>
<evidence type="ECO:0000313" key="2">
    <source>
        <dbReference type="EMBL" id="RFA38148.1"/>
    </source>
</evidence>
<dbReference type="InterPro" id="IPR041485">
    <property type="entry name" value="TetR_C_36"/>
</dbReference>
<sequence length="201" mass="22899">MASQQTRLARALAESDNERATPLDAFRLARSRWLKGEKLNLVELAKDLDIGRATLFRWVGSKDLLVQEILWSLYEPIFRKAIAESTQQGAEHVVEVHQRAMMEVLAAEPMQRFLRRDPEYALKLLGSSSSVLHKRVVEITREHLESQVVKGELSLPLPTERFAEILTRINKSLMFDEATGSYRQAIGEARTIMRLLLMGNA</sequence>
<name>A0A3E0WZA9_9GAMM</name>
<reference evidence="3" key="1">
    <citation type="submission" date="2017-05" db="EMBL/GenBank/DDBJ databases">
        <authorList>
            <person name="Sharma S."/>
            <person name="Sidhu C."/>
            <person name="Pinnaka A.K."/>
        </authorList>
    </citation>
    <scope>NUCLEOTIDE SEQUENCE [LARGE SCALE GENOMIC DNA]</scope>
    <source>
        <strain evidence="3">AK93</strain>
    </source>
</reference>
<dbReference type="AlphaFoldDB" id="A0A3E0WZA9"/>
<evidence type="ECO:0000313" key="3">
    <source>
        <dbReference type="Proteomes" id="UP000256763"/>
    </source>
</evidence>
<feature type="domain" description="QsdR TetR regulatory C-terminal" evidence="1">
    <location>
        <begin position="88"/>
        <end position="197"/>
    </location>
</feature>
<accession>A0A3E0WZA9</accession>
<protein>
    <recommendedName>
        <fullName evidence="1">QsdR TetR regulatory C-terminal domain-containing protein</fullName>
    </recommendedName>
</protein>
<dbReference type="Pfam" id="PF18598">
    <property type="entry name" value="TetR_C_36"/>
    <property type="match status" value="1"/>
</dbReference>
<comment type="caution">
    <text evidence="2">The sequence shown here is derived from an EMBL/GenBank/DDBJ whole genome shotgun (WGS) entry which is preliminary data.</text>
</comment>
<dbReference type="OrthoDB" id="158903at2"/>
<gene>
    <name evidence="2" type="ORF">CAL65_07430</name>
</gene>
<organism evidence="2 3">
    <name type="scientific">Alkalilimnicola ehrlichii</name>
    <dbReference type="NCBI Taxonomy" id="351052"/>
    <lineage>
        <taxon>Bacteria</taxon>
        <taxon>Pseudomonadati</taxon>
        <taxon>Pseudomonadota</taxon>
        <taxon>Gammaproteobacteria</taxon>
        <taxon>Chromatiales</taxon>
        <taxon>Ectothiorhodospiraceae</taxon>
        <taxon>Alkalilimnicola</taxon>
    </lineage>
</organism>
<dbReference type="Proteomes" id="UP000256763">
    <property type="component" value="Unassembled WGS sequence"/>
</dbReference>
<dbReference type="RefSeq" id="WP_116301462.1">
    <property type="nucleotide sequence ID" value="NZ_NFZV01000004.1"/>
</dbReference>
<proteinExistence type="predicted"/>
<dbReference type="Gene3D" id="1.10.357.10">
    <property type="entry name" value="Tetracycline Repressor, domain 2"/>
    <property type="match status" value="1"/>
</dbReference>